<dbReference type="PANTHER" id="PTHR33050:SF8">
    <property type="entry name" value="REVERSE TRANSCRIPTASE DOMAIN-CONTAINING PROTEIN"/>
    <property type="match status" value="1"/>
</dbReference>
<evidence type="ECO:0000313" key="1">
    <source>
        <dbReference type="EMBL" id="CAB3997690.1"/>
    </source>
</evidence>
<protein>
    <submittedName>
        <fullName evidence="1">Uncharacterized protein</fullName>
    </submittedName>
</protein>
<sequence length="246" mass="28300">MEARLPSDKLNRLFVDLNSWHTNKSSTLEELQSLIGTLNFACKVIVPGRVFLQRIINLTRGVSKPHHHICLTNGFREDVKMWQLFLKDWNGTSLFLNSFWKNSTNLSLYTDASVTLGFGGIFRTQWFQGKWLPHQTLTTKNISINWQELYAIVVASYRLYGTFMASKTLRRQFTNELRTLLAQDGHHPAHYAGHSFRIGAATTTASQGLPHWLIQTLGRWSSDCYLRYIRTPINVLTDVSKRLIAE</sequence>
<dbReference type="SUPFAM" id="SSF56672">
    <property type="entry name" value="DNA/RNA polymerases"/>
    <property type="match status" value="1"/>
</dbReference>
<accession>A0A7D9I4Q3</accession>
<keyword evidence="2" id="KW-1185">Reference proteome</keyword>
<dbReference type="InterPro" id="IPR052055">
    <property type="entry name" value="Hepadnavirus_pol/RT"/>
</dbReference>
<gene>
    <name evidence="1" type="ORF">PACLA_8A084916</name>
</gene>
<dbReference type="AlphaFoldDB" id="A0A7D9I4Q3"/>
<dbReference type="GO" id="GO:0006310">
    <property type="term" value="P:DNA recombination"/>
    <property type="evidence" value="ECO:0007669"/>
    <property type="project" value="InterPro"/>
</dbReference>
<comment type="caution">
    <text evidence="1">The sequence shown here is derived from an EMBL/GenBank/DDBJ whole genome shotgun (WGS) entry which is preliminary data.</text>
</comment>
<dbReference type="InterPro" id="IPR013762">
    <property type="entry name" value="Integrase-like_cat_sf"/>
</dbReference>
<name>A0A7D9I4Q3_PARCT</name>
<proteinExistence type="predicted"/>
<reference evidence="1" key="1">
    <citation type="submission" date="2020-04" db="EMBL/GenBank/DDBJ databases">
        <authorList>
            <person name="Alioto T."/>
            <person name="Alioto T."/>
            <person name="Gomez Garrido J."/>
        </authorList>
    </citation>
    <scope>NUCLEOTIDE SEQUENCE</scope>
    <source>
        <strain evidence="1">A484AB</strain>
    </source>
</reference>
<dbReference type="OrthoDB" id="10058284at2759"/>
<evidence type="ECO:0000313" key="2">
    <source>
        <dbReference type="Proteomes" id="UP001152795"/>
    </source>
</evidence>
<dbReference type="Proteomes" id="UP001152795">
    <property type="component" value="Unassembled WGS sequence"/>
</dbReference>
<dbReference type="SUPFAM" id="SSF56349">
    <property type="entry name" value="DNA breaking-rejoining enzymes"/>
    <property type="match status" value="1"/>
</dbReference>
<dbReference type="InterPro" id="IPR011010">
    <property type="entry name" value="DNA_brk_join_enz"/>
</dbReference>
<dbReference type="Gene3D" id="1.10.443.10">
    <property type="entry name" value="Intergrase catalytic core"/>
    <property type="match status" value="1"/>
</dbReference>
<organism evidence="1 2">
    <name type="scientific">Paramuricea clavata</name>
    <name type="common">Red gorgonian</name>
    <name type="synonym">Violescent sea-whip</name>
    <dbReference type="NCBI Taxonomy" id="317549"/>
    <lineage>
        <taxon>Eukaryota</taxon>
        <taxon>Metazoa</taxon>
        <taxon>Cnidaria</taxon>
        <taxon>Anthozoa</taxon>
        <taxon>Octocorallia</taxon>
        <taxon>Malacalcyonacea</taxon>
        <taxon>Plexauridae</taxon>
        <taxon>Paramuricea</taxon>
    </lineage>
</organism>
<dbReference type="GO" id="GO:0015074">
    <property type="term" value="P:DNA integration"/>
    <property type="evidence" value="ECO:0007669"/>
    <property type="project" value="InterPro"/>
</dbReference>
<dbReference type="EMBL" id="CACRXK020003164">
    <property type="protein sequence ID" value="CAB3997690.1"/>
    <property type="molecule type" value="Genomic_DNA"/>
</dbReference>
<dbReference type="InterPro" id="IPR043502">
    <property type="entry name" value="DNA/RNA_pol_sf"/>
</dbReference>
<dbReference type="GO" id="GO:0003677">
    <property type="term" value="F:DNA binding"/>
    <property type="evidence" value="ECO:0007669"/>
    <property type="project" value="InterPro"/>
</dbReference>
<dbReference type="PANTHER" id="PTHR33050">
    <property type="entry name" value="REVERSE TRANSCRIPTASE DOMAIN-CONTAINING PROTEIN"/>
    <property type="match status" value="1"/>
</dbReference>